<dbReference type="Pfam" id="PF00288">
    <property type="entry name" value="GHMP_kinases_N"/>
    <property type="match status" value="1"/>
</dbReference>
<dbReference type="GO" id="GO:0009088">
    <property type="term" value="P:threonine biosynthetic process"/>
    <property type="evidence" value="ECO:0007669"/>
    <property type="project" value="UniProtKB-UniRule"/>
</dbReference>
<evidence type="ECO:0000256" key="6">
    <source>
        <dbReference type="ARBA" id="ARBA00022679"/>
    </source>
</evidence>
<evidence type="ECO:0000256" key="11">
    <source>
        <dbReference type="ARBA" id="ARBA00049375"/>
    </source>
</evidence>
<dbReference type="GO" id="GO:0005737">
    <property type="term" value="C:cytoplasm"/>
    <property type="evidence" value="ECO:0007669"/>
    <property type="project" value="UniProtKB-SubCell"/>
</dbReference>
<dbReference type="GO" id="GO:0004413">
    <property type="term" value="F:homoserine kinase activity"/>
    <property type="evidence" value="ECO:0007669"/>
    <property type="project" value="UniProtKB-UniRule"/>
</dbReference>
<reference evidence="16 17" key="1">
    <citation type="submission" date="2017-05" db="EMBL/GenBank/DDBJ databases">
        <title>Butyricicoccus porcorum sp. nov. a butyrate-producing bacterium from the swine intestinal tract.</title>
        <authorList>
            <person name="Trachsel J."/>
            <person name="Humphrey S."/>
            <person name="Allen H.K."/>
        </authorList>
    </citation>
    <scope>NUCLEOTIDE SEQUENCE [LARGE SCALE GENOMIC DNA]</scope>
    <source>
        <strain evidence="16">BB10</strain>
    </source>
</reference>
<evidence type="ECO:0000256" key="2">
    <source>
        <dbReference type="ARBA" id="ARBA00007370"/>
    </source>
</evidence>
<dbReference type="InterPro" id="IPR036554">
    <property type="entry name" value="GHMP_kinase_C_sf"/>
</dbReference>
<feature type="domain" description="GHMP kinase C-terminal" evidence="15">
    <location>
        <begin position="202"/>
        <end position="262"/>
    </location>
</feature>
<feature type="domain" description="GHMP kinase N-terminal" evidence="14">
    <location>
        <begin position="55"/>
        <end position="137"/>
    </location>
</feature>
<evidence type="ECO:0000256" key="4">
    <source>
        <dbReference type="ARBA" id="ARBA00017858"/>
    </source>
</evidence>
<dbReference type="InterPro" id="IPR020568">
    <property type="entry name" value="Ribosomal_Su5_D2-typ_SF"/>
</dbReference>
<dbReference type="EC" id="2.7.1.39" evidence="3 13"/>
<keyword evidence="13" id="KW-0963">Cytoplasm</keyword>
<dbReference type="InterPro" id="IPR013750">
    <property type="entry name" value="GHMP_kinase_C_dom"/>
</dbReference>
<keyword evidence="5 13" id="KW-0028">Amino-acid biosynthesis</keyword>
<dbReference type="PROSITE" id="PS00627">
    <property type="entry name" value="GHMP_KINASES_ATP"/>
    <property type="match status" value="1"/>
</dbReference>
<protein>
    <recommendedName>
        <fullName evidence="4 13">Homoserine kinase</fullName>
        <shortName evidence="13">HK</shortName>
        <shortName evidence="13">HSK</shortName>
        <ecNumber evidence="3 13">2.7.1.39</ecNumber>
    </recommendedName>
</protein>
<dbReference type="Gene3D" id="3.30.230.10">
    <property type="match status" value="1"/>
</dbReference>
<dbReference type="PRINTS" id="PR00958">
    <property type="entry name" value="HOMSERKINASE"/>
</dbReference>
<evidence type="ECO:0000313" key="17">
    <source>
        <dbReference type="Proteomes" id="UP000194903"/>
    </source>
</evidence>
<dbReference type="InterPro" id="IPR014721">
    <property type="entry name" value="Ribsml_uS5_D2-typ_fold_subgr"/>
</dbReference>
<dbReference type="NCBIfam" id="TIGR00191">
    <property type="entry name" value="thrB"/>
    <property type="match status" value="1"/>
</dbReference>
<keyword evidence="7 13" id="KW-0791">Threonine biosynthesis</keyword>
<sequence>MMITVTVPATSANMGPGFDSIGIALNLYNRFSMEECDCIDISATGGERIPNDETNLVYQCAKRVYDICGKPMPGLRLIEDCSIPQTRGLGSSSACTVAGLLGANALLGGPLHQENIIDLAAAIEGHPDNSTPAILGGFCTALLEYGKVWSVRVPIADKVDFVAFIPNFELSTEKARGALPKTIPHHDAVFNLSRAALLTGSLVTGDLHNLRVAVGDCLHQPYRFGLIPNGEEVVRSAKGLGALGAFLSGAGPTIITMVDKEDKTYYSRACMYFADRFPDWTPVLLACDEVGATVTQTE</sequence>
<dbReference type="SUPFAM" id="SSF55060">
    <property type="entry name" value="GHMP Kinase, C-terminal domain"/>
    <property type="match status" value="1"/>
</dbReference>
<comment type="pathway">
    <text evidence="1 13">Amino-acid biosynthesis; L-threonine biosynthesis; L-threonine from L-aspartate: step 4/5.</text>
</comment>
<dbReference type="Pfam" id="PF08544">
    <property type="entry name" value="GHMP_kinases_C"/>
    <property type="match status" value="1"/>
</dbReference>
<dbReference type="PIRSF" id="PIRSF000676">
    <property type="entry name" value="Homoser_kin"/>
    <property type="match status" value="1"/>
</dbReference>
<dbReference type="InterPro" id="IPR006203">
    <property type="entry name" value="GHMP_knse_ATP-bd_CS"/>
</dbReference>
<evidence type="ECO:0000256" key="10">
    <source>
        <dbReference type="ARBA" id="ARBA00022840"/>
    </source>
</evidence>
<accession>A0A252F827</accession>
<comment type="similarity">
    <text evidence="2 13">Belongs to the GHMP kinase family. Homoserine kinase subfamily.</text>
</comment>
<evidence type="ECO:0000256" key="3">
    <source>
        <dbReference type="ARBA" id="ARBA00012078"/>
    </source>
</evidence>
<dbReference type="HAMAP" id="MF_00384">
    <property type="entry name" value="Homoser_kinase"/>
    <property type="match status" value="1"/>
</dbReference>
<evidence type="ECO:0000259" key="15">
    <source>
        <dbReference type="Pfam" id="PF08544"/>
    </source>
</evidence>
<keyword evidence="6 13" id="KW-0808">Transferase</keyword>
<evidence type="ECO:0000256" key="7">
    <source>
        <dbReference type="ARBA" id="ARBA00022697"/>
    </source>
</evidence>
<dbReference type="GO" id="GO:0005524">
    <property type="term" value="F:ATP binding"/>
    <property type="evidence" value="ECO:0007669"/>
    <property type="project" value="UniProtKB-UniRule"/>
</dbReference>
<evidence type="ECO:0000313" key="16">
    <source>
        <dbReference type="EMBL" id="OUM21810.1"/>
    </source>
</evidence>
<name>A0A252F827_9FIRM</name>
<evidence type="ECO:0000259" key="14">
    <source>
        <dbReference type="Pfam" id="PF00288"/>
    </source>
</evidence>
<keyword evidence="17" id="KW-1185">Reference proteome</keyword>
<dbReference type="InterPro" id="IPR000870">
    <property type="entry name" value="Homoserine_kinase"/>
</dbReference>
<keyword evidence="9 13" id="KW-0418">Kinase</keyword>
<keyword evidence="8 13" id="KW-0547">Nucleotide-binding</keyword>
<feature type="binding site" evidence="13">
    <location>
        <begin position="84"/>
        <end position="94"/>
    </location>
    <ligand>
        <name>ATP</name>
        <dbReference type="ChEBI" id="CHEBI:30616"/>
    </ligand>
</feature>
<evidence type="ECO:0000256" key="5">
    <source>
        <dbReference type="ARBA" id="ARBA00022605"/>
    </source>
</evidence>
<gene>
    <name evidence="13" type="primary">thrB</name>
    <name evidence="16" type="ORF">CBW42_00875</name>
</gene>
<comment type="function">
    <text evidence="12 13">Catalyzes the ATP-dependent phosphorylation of L-homoserine to L-homoserine phosphate.</text>
</comment>
<dbReference type="InterPro" id="IPR006204">
    <property type="entry name" value="GHMP_kinase_N_dom"/>
</dbReference>
<dbReference type="PANTHER" id="PTHR20861:SF1">
    <property type="entry name" value="HOMOSERINE KINASE"/>
    <property type="match status" value="1"/>
</dbReference>
<evidence type="ECO:0000256" key="13">
    <source>
        <dbReference type="HAMAP-Rule" id="MF_00384"/>
    </source>
</evidence>
<keyword evidence="10 13" id="KW-0067">ATP-binding</keyword>
<dbReference type="UniPathway" id="UPA00050">
    <property type="reaction ID" value="UER00064"/>
</dbReference>
<dbReference type="EMBL" id="NHOC01000001">
    <property type="protein sequence ID" value="OUM21810.1"/>
    <property type="molecule type" value="Genomic_DNA"/>
</dbReference>
<comment type="catalytic activity">
    <reaction evidence="11 13">
        <text>L-homoserine + ATP = O-phospho-L-homoserine + ADP + H(+)</text>
        <dbReference type="Rhea" id="RHEA:13985"/>
        <dbReference type="ChEBI" id="CHEBI:15378"/>
        <dbReference type="ChEBI" id="CHEBI:30616"/>
        <dbReference type="ChEBI" id="CHEBI:57476"/>
        <dbReference type="ChEBI" id="CHEBI:57590"/>
        <dbReference type="ChEBI" id="CHEBI:456216"/>
        <dbReference type="EC" id="2.7.1.39"/>
    </reaction>
</comment>
<dbReference type="OrthoDB" id="9769912at2"/>
<comment type="caution">
    <text evidence="16">The sequence shown here is derived from an EMBL/GenBank/DDBJ whole genome shotgun (WGS) entry which is preliminary data.</text>
</comment>
<evidence type="ECO:0000256" key="9">
    <source>
        <dbReference type="ARBA" id="ARBA00022777"/>
    </source>
</evidence>
<dbReference type="Proteomes" id="UP000194903">
    <property type="component" value="Unassembled WGS sequence"/>
</dbReference>
<dbReference type="PANTHER" id="PTHR20861">
    <property type="entry name" value="HOMOSERINE/4-DIPHOSPHOCYTIDYL-2-C-METHYL-D-ERYTHRITOL KINASE"/>
    <property type="match status" value="1"/>
</dbReference>
<evidence type="ECO:0000256" key="1">
    <source>
        <dbReference type="ARBA" id="ARBA00005015"/>
    </source>
</evidence>
<evidence type="ECO:0000256" key="8">
    <source>
        <dbReference type="ARBA" id="ARBA00022741"/>
    </source>
</evidence>
<evidence type="ECO:0000256" key="12">
    <source>
        <dbReference type="ARBA" id="ARBA00049954"/>
    </source>
</evidence>
<proteinExistence type="inferred from homology"/>
<dbReference type="Gene3D" id="3.30.70.890">
    <property type="entry name" value="GHMP kinase, C-terminal domain"/>
    <property type="match status" value="1"/>
</dbReference>
<comment type="subcellular location">
    <subcellularLocation>
        <location evidence="13">Cytoplasm</location>
    </subcellularLocation>
</comment>
<organism evidence="16 17">
    <name type="scientific">Butyricicoccus porcorum</name>
    <dbReference type="NCBI Taxonomy" id="1945634"/>
    <lineage>
        <taxon>Bacteria</taxon>
        <taxon>Bacillati</taxon>
        <taxon>Bacillota</taxon>
        <taxon>Clostridia</taxon>
        <taxon>Eubacteriales</taxon>
        <taxon>Butyricicoccaceae</taxon>
        <taxon>Butyricicoccus</taxon>
    </lineage>
</organism>
<dbReference type="SUPFAM" id="SSF54211">
    <property type="entry name" value="Ribosomal protein S5 domain 2-like"/>
    <property type="match status" value="1"/>
</dbReference>
<dbReference type="AlphaFoldDB" id="A0A252F827"/>